<keyword evidence="2" id="KW-1185">Reference proteome</keyword>
<accession>A0A1H6XIP2</accession>
<reference evidence="2" key="1">
    <citation type="submission" date="2016-10" db="EMBL/GenBank/DDBJ databases">
        <authorList>
            <person name="Varghese N."/>
            <person name="Submissions S."/>
        </authorList>
    </citation>
    <scope>NUCLEOTIDE SEQUENCE [LARGE SCALE GENOMIC DNA]</scope>
    <source>
        <strain evidence="2">LMG 26031</strain>
    </source>
</reference>
<evidence type="ECO:0000313" key="2">
    <source>
        <dbReference type="Proteomes" id="UP000198866"/>
    </source>
</evidence>
<gene>
    <name evidence="1" type="ORF">SAMN05192539_1008212</name>
</gene>
<name>A0A1H6XIP2_9BURK</name>
<dbReference type="AlphaFoldDB" id="A0A1H6XIP2"/>
<organism evidence="1 2">
    <name type="scientific">Paraburkholderia diazotrophica</name>
    <dbReference type="NCBI Taxonomy" id="667676"/>
    <lineage>
        <taxon>Bacteria</taxon>
        <taxon>Pseudomonadati</taxon>
        <taxon>Pseudomonadota</taxon>
        <taxon>Betaproteobacteria</taxon>
        <taxon>Burkholderiales</taxon>
        <taxon>Burkholderiaceae</taxon>
        <taxon>Paraburkholderia</taxon>
    </lineage>
</organism>
<proteinExistence type="predicted"/>
<dbReference type="Proteomes" id="UP000198866">
    <property type="component" value="Unassembled WGS sequence"/>
</dbReference>
<dbReference type="STRING" id="667676.SAMN05192539_1008212"/>
<dbReference type="EMBL" id="FNYE01000008">
    <property type="protein sequence ID" value="SEJ28016.1"/>
    <property type="molecule type" value="Genomic_DNA"/>
</dbReference>
<evidence type="ECO:0000313" key="1">
    <source>
        <dbReference type="EMBL" id="SEJ28016.1"/>
    </source>
</evidence>
<sequence length="67" mass="7384">MVQLVHENLAQPGCNLHALEIPKSGCNAGKPCAFNNIARRIIGVTMRAFSRLQGLGTPDFARRRRPI</sequence>
<protein>
    <submittedName>
        <fullName evidence="1">Uncharacterized protein</fullName>
    </submittedName>
</protein>